<sequence>MRGVEVICGLVETAKLEENRTQRKRKHNKVGSAVDQPVNRRWCAFVVLPVTMEPSVTMNRMAELYDSALEACGPLRPPERVYLCLVDGGIISYYQLAMILGV</sequence>
<dbReference type="Proteomes" id="UP000794436">
    <property type="component" value="Unassembled WGS sequence"/>
</dbReference>
<proteinExistence type="predicted"/>
<name>A0A8K1FFA3_PYTOL</name>
<keyword evidence="2" id="KW-1185">Reference proteome</keyword>
<organism evidence="1 2">
    <name type="scientific">Pythium oligandrum</name>
    <name type="common">Mycoparasitic fungus</name>
    <dbReference type="NCBI Taxonomy" id="41045"/>
    <lineage>
        <taxon>Eukaryota</taxon>
        <taxon>Sar</taxon>
        <taxon>Stramenopiles</taxon>
        <taxon>Oomycota</taxon>
        <taxon>Peronosporomycetes</taxon>
        <taxon>Pythiales</taxon>
        <taxon>Pythiaceae</taxon>
        <taxon>Pythium</taxon>
    </lineage>
</organism>
<dbReference type="EMBL" id="SPLM01000145">
    <property type="protein sequence ID" value="TMW56593.1"/>
    <property type="molecule type" value="Genomic_DNA"/>
</dbReference>
<evidence type="ECO:0000313" key="2">
    <source>
        <dbReference type="Proteomes" id="UP000794436"/>
    </source>
</evidence>
<gene>
    <name evidence="1" type="ORF">Poli38472_006603</name>
</gene>
<reference evidence="1" key="1">
    <citation type="submission" date="2019-03" db="EMBL/GenBank/DDBJ databases">
        <title>Long read genome sequence of the mycoparasitic Pythium oligandrum ATCC 38472 isolated from sugarbeet rhizosphere.</title>
        <authorList>
            <person name="Gaulin E."/>
        </authorList>
    </citation>
    <scope>NUCLEOTIDE SEQUENCE</scope>
    <source>
        <strain evidence="1">ATCC 38472_TT</strain>
    </source>
</reference>
<dbReference type="AlphaFoldDB" id="A0A8K1FFA3"/>
<evidence type="ECO:0000313" key="1">
    <source>
        <dbReference type="EMBL" id="TMW56593.1"/>
    </source>
</evidence>
<protein>
    <submittedName>
        <fullName evidence="1">Uncharacterized protein</fullName>
    </submittedName>
</protein>
<comment type="caution">
    <text evidence="1">The sequence shown here is derived from an EMBL/GenBank/DDBJ whole genome shotgun (WGS) entry which is preliminary data.</text>
</comment>
<accession>A0A8K1FFA3</accession>